<evidence type="ECO:0000313" key="2">
    <source>
        <dbReference type="Proteomes" id="UP000612361"/>
    </source>
</evidence>
<dbReference type="RefSeq" id="WP_186880721.1">
    <property type="nucleotide sequence ID" value="NZ_JACOGG010000006.1"/>
</dbReference>
<dbReference type="NCBIfam" id="NF008009">
    <property type="entry name" value="PRK10738.1"/>
    <property type="match status" value="1"/>
</dbReference>
<dbReference type="InterPro" id="IPR015946">
    <property type="entry name" value="KH_dom-like_a/b"/>
</dbReference>
<dbReference type="Gene3D" id="2.20.25.10">
    <property type="match status" value="1"/>
</dbReference>
<name>A0A923I2E4_9BURK</name>
<dbReference type="InterPro" id="IPR036102">
    <property type="entry name" value="OsmC/Ohrsf"/>
</dbReference>
<dbReference type="PANTHER" id="PTHR34352:SF1">
    <property type="entry name" value="PROTEIN YHFA"/>
    <property type="match status" value="1"/>
</dbReference>
<dbReference type="InterPro" id="IPR003718">
    <property type="entry name" value="OsmC/Ohr_fam"/>
</dbReference>
<dbReference type="PANTHER" id="PTHR34352">
    <property type="entry name" value="PROTEIN YHFA"/>
    <property type="match status" value="1"/>
</dbReference>
<dbReference type="AlphaFoldDB" id="A0A923I2E4"/>
<dbReference type="Pfam" id="PF02566">
    <property type="entry name" value="OsmC"/>
    <property type="match status" value="1"/>
</dbReference>
<organism evidence="1 2">
    <name type="scientific">Undibacterium rugosum</name>
    <dbReference type="NCBI Taxonomy" id="2762291"/>
    <lineage>
        <taxon>Bacteria</taxon>
        <taxon>Pseudomonadati</taxon>
        <taxon>Pseudomonadota</taxon>
        <taxon>Betaproteobacteria</taxon>
        <taxon>Burkholderiales</taxon>
        <taxon>Oxalobacteraceae</taxon>
        <taxon>Undibacterium</taxon>
    </lineage>
</organism>
<dbReference type="EMBL" id="JACOGG010000006">
    <property type="protein sequence ID" value="MBC3935125.1"/>
    <property type="molecule type" value="Genomic_DNA"/>
</dbReference>
<proteinExistence type="predicted"/>
<evidence type="ECO:0000313" key="1">
    <source>
        <dbReference type="EMBL" id="MBC3935125.1"/>
    </source>
</evidence>
<accession>A0A923I2E4</accession>
<dbReference type="Gene3D" id="3.30.300.20">
    <property type="match status" value="1"/>
</dbReference>
<gene>
    <name evidence="1" type="ORF">H8K47_07130</name>
</gene>
<sequence>MEATVRWTGTSGMSFLAETGSGHAVLMDGAPEGGGRNLAPRPMEMLLLGTGGCTAYDVVLILRKSKQDVRGCDLKLSAERADTEPKVFTKINFHFVVRGRNLKPATVERAIKLSHEKYCSASIMLEKTASMTHSFEIIEDSELPSEHEVQS</sequence>
<protein>
    <submittedName>
        <fullName evidence="1">OsmC family protein</fullName>
    </submittedName>
</protein>
<comment type="caution">
    <text evidence="1">The sequence shown here is derived from an EMBL/GenBank/DDBJ whole genome shotgun (WGS) entry which is preliminary data.</text>
</comment>
<keyword evidence="2" id="KW-1185">Reference proteome</keyword>
<reference evidence="1" key="1">
    <citation type="submission" date="2020-08" db="EMBL/GenBank/DDBJ databases">
        <title>Novel species isolated from subtropical streams in China.</title>
        <authorList>
            <person name="Lu H."/>
        </authorList>
    </citation>
    <scope>NUCLEOTIDE SEQUENCE</scope>
    <source>
        <strain evidence="1">CY7W</strain>
    </source>
</reference>
<dbReference type="Proteomes" id="UP000612361">
    <property type="component" value="Unassembled WGS sequence"/>
</dbReference>
<dbReference type="SUPFAM" id="SSF82784">
    <property type="entry name" value="OsmC-like"/>
    <property type="match status" value="1"/>
</dbReference>